<dbReference type="Proteomes" id="UP000249547">
    <property type="component" value="Unassembled WGS sequence"/>
</dbReference>
<dbReference type="RefSeq" id="WP_111599498.1">
    <property type="nucleotide sequence ID" value="NZ_QLLL01000008.1"/>
</dbReference>
<reference evidence="1 2" key="1">
    <citation type="submission" date="2018-06" db="EMBL/GenBank/DDBJ databases">
        <title>Genomic Encyclopedia of Archaeal and Bacterial Type Strains, Phase II (KMG-II): from individual species to whole genera.</title>
        <authorList>
            <person name="Goeker M."/>
        </authorList>
    </citation>
    <scope>NUCLEOTIDE SEQUENCE [LARGE SCALE GENOMIC DNA]</scope>
    <source>
        <strain evidence="1 2">DSM 23857</strain>
    </source>
</reference>
<protein>
    <submittedName>
        <fullName evidence="1">Uncharacterized protein</fullName>
    </submittedName>
</protein>
<dbReference type="EMBL" id="QLLL01000008">
    <property type="protein sequence ID" value="RAJ00376.1"/>
    <property type="molecule type" value="Genomic_DNA"/>
</dbReference>
<dbReference type="AlphaFoldDB" id="A0A327Q719"/>
<evidence type="ECO:0000313" key="1">
    <source>
        <dbReference type="EMBL" id="RAJ00376.1"/>
    </source>
</evidence>
<evidence type="ECO:0000313" key="2">
    <source>
        <dbReference type="Proteomes" id="UP000249547"/>
    </source>
</evidence>
<proteinExistence type="predicted"/>
<accession>A0A327Q719</accession>
<gene>
    <name evidence="1" type="ORF">LX64_04080</name>
</gene>
<keyword evidence="2" id="KW-1185">Reference proteome</keyword>
<organism evidence="1 2">
    <name type="scientific">Chitinophaga skermanii</name>
    <dbReference type="NCBI Taxonomy" id="331697"/>
    <lineage>
        <taxon>Bacteria</taxon>
        <taxon>Pseudomonadati</taxon>
        <taxon>Bacteroidota</taxon>
        <taxon>Chitinophagia</taxon>
        <taxon>Chitinophagales</taxon>
        <taxon>Chitinophagaceae</taxon>
        <taxon>Chitinophaga</taxon>
    </lineage>
</organism>
<dbReference type="OrthoDB" id="9925383at2"/>
<name>A0A327Q719_9BACT</name>
<sequence>MQNLESPNVITQKVSALLQSFFLQLEEINCTHVSLSLHMPSHYFDEVAKLQPAETVHINEENHLEYITLQLDHAPIKNIVTFIKSKQ</sequence>
<comment type="caution">
    <text evidence="1">The sequence shown here is derived from an EMBL/GenBank/DDBJ whole genome shotgun (WGS) entry which is preliminary data.</text>
</comment>